<proteinExistence type="predicted"/>
<feature type="compositionally biased region" description="Polar residues" evidence="2">
    <location>
        <begin position="35"/>
        <end position="44"/>
    </location>
</feature>
<comment type="caution">
    <text evidence="3">The sequence shown here is derived from an EMBL/GenBank/DDBJ whole genome shotgun (WGS) entry which is preliminary data.</text>
</comment>
<gene>
    <name evidence="3" type="ORF">AXG93_1154s1210</name>
</gene>
<dbReference type="Proteomes" id="UP000077202">
    <property type="component" value="Unassembled WGS sequence"/>
</dbReference>
<organism evidence="3 4">
    <name type="scientific">Marchantia polymorpha subsp. ruderalis</name>
    <dbReference type="NCBI Taxonomy" id="1480154"/>
    <lineage>
        <taxon>Eukaryota</taxon>
        <taxon>Viridiplantae</taxon>
        <taxon>Streptophyta</taxon>
        <taxon>Embryophyta</taxon>
        <taxon>Marchantiophyta</taxon>
        <taxon>Marchantiopsida</taxon>
        <taxon>Marchantiidae</taxon>
        <taxon>Marchantiales</taxon>
        <taxon>Marchantiaceae</taxon>
        <taxon>Marchantia</taxon>
    </lineage>
</organism>
<feature type="compositionally biased region" description="Basic and acidic residues" evidence="2">
    <location>
        <begin position="122"/>
        <end position="134"/>
    </location>
</feature>
<name>A0A176WRC6_MARPO</name>
<evidence type="ECO:0000256" key="2">
    <source>
        <dbReference type="SAM" id="MobiDB-lite"/>
    </source>
</evidence>
<keyword evidence="4" id="KW-1185">Reference proteome</keyword>
<reference evidence="3" key="1">
    <citation type="submission" date="2016-03" db="EMBL/GenBank/DDBJ databases">
        <title>Mechanisms controlling the formation of the plant cell surface in tip-growing cells are functionally conserved among land plants.</title>
        <authorList>
            <person name="Honkanen S."/>
            <person name="Jones V.A."/>
            <person name="Morieri G."/>
            <person name="Champion C."/>
            <person name="Hetherington A.J."/>
            <person name="Kelly S."/>
            <person name="Saint-Marcoux D."/>
            <person name="Proust H."/>
            <person name="Prescott H."/>
            <person name="Dolan L."/>
        </authorList>
    </citation>
    <scope>NUCLEOTIDE SEQUENCE [LARGE SCALE GENOMIC DNA]</scope>
    <source>
        <tissue evidence="3">Whole gametophyte</tissue>
    </source>
</reference>
<accession>A0A176WRC6</accession>
<evidence type="ECO:0000256" key="1">
    <source>
        <dbReference type="SAM" id="Coils"/>
    </source>
</evidence>
<feature type="compositionally biased region" description="Polar residues" evidence="2">
    <location>
        <begin position="63"/>
        <end position="73"/>
    </location>
</feature>
<feature type="coiled-coil region" evidence="1">
    <location>
        <begin position="174"/>
        <end position="211"/>
    </location>
</feature>
<sequence length="275" mass="30751">MDMSNDSSFSGRKAYKRPPVPAQMKSSKVPKDYQNELSYPSWNLSGRPAAASAEVRSKDLSHDNSFASRSSGSRPFVPAPAPVKPKVHKELHLAPMAMKGPSITKRRSAPPNVQPRKPQMLSEERYFQEEDKSSRLVRKKQPKPSSRNAASGDSDGRQRSSGSDEEREAVLYARRSLEQALEKADSLVDQLEKLEDDIEALEDEKVALLDELLPAPRKEPGFFCAWPAVGTKSRRYLSHRKQTTIPGDCLCKKHGSSSFKWFVLLAEANLWLKSA</sequence>
<keyword evidence="1" id="KW-0175">Coiled coil</keyword>
<evidence type="ECO:0000313" key="3">
    <source>
        <dbReference type="EMBL" id="OAE35667.1"/>
    </source>
</evidence>
<feature type="region of interest" description="Disordered" evidence="2">
    <location>
        <begin position="1"/>
        <end position="168"/>
    </location>
</feature>
<protein>
    <submittedName>
        <fullName evidence="3">Uncharacterized protein</fullName>
    </submittedName>
</protein>
<dbReference type="EMBL" id="LVLJ01000095">
    <property type="protein sequence ID" value="OAE35667.1"/>
    <property type="molecule type" value="Genomic_DNA"/>
</dbReference>
<dbReference type="AlphaFoldDB" id="A0A176WRC6"/>
<evidence type="ECO:0000313" key="4">
    <source>
        <dbReference type="Proteomes" id="UP000077202"/>
    </source>
</evidence>
<feature type="compositionally biased region" description="Polar residues" evidence="2">
    <location>
        <begin position="1"/>
        <end position="10"/>
    </location>
</feature>
<feature type="compositionally biased region" description="Basic and acidic residues" evidence="2">
    <location>
        <begin position="154"/>
        <end position="164"/>
    </location>
</feature>